<dbReference type="GO" id="GO:0016192">
    <property type="term" value="P:vesicle-mediated transport"/>
    <property type="evidence" value="ECO:0007669"/>
    <property type="project" value="UniProtKB-KW"/>
</dbReference>
<dbReference type="AlphaFoldDB" id="A0AAD9ZTX3"/>
<evidence type="ECO:0000313" key="9">
    <source>
        <dbReference type="Proteomes" id="UP001281410"/>
    </source>
</evidence>
<reference evidence="8" key="1">
    <citation type="journal article" date="2023" name="Plant J.">
        <title>Genome sequences and population genomics provide insights into the demographic history, inbreeding, and mutation load of two 'living fossil' tree species of Dipteronia.</title>
        <authorList>
            <person name="Feng Y."/>
            <person name="Comes H.P."/>
            <person name="Chen J."/>
            <person name="Zhu S."/>
            <person name="Lu R."/>
            <person name="Zhang X."/>
            <person name="Li P."/>
            <person name="Qiu J."/>
            <person name="Olsen K.M."/>
            <person name="Qiu Y."/>
        </authorList>
    </citation>
    <scope>NUCLEOTIDE SEQUENCE</scope>
    <source>
        <strain evidence="8">NBL</strain>
    </source>
</reference>
<dbReference type="InterPro" id="IPR027417">
    <property type="entry name" value="P-loop_NTPase"/>
</dbReference>
<dbReference type="InterPro" id="IPR024156">
    <property type="entry name" value="Small_GTPase_ARF"/>
</dbReference>
<dbReference type="GO" id="GO:0005525">
    <property type="term" value="F:GTP binding"/>
    <property type="evidence" value="ECO:0007669"/>
    <property type="project" value="UniProtKB-KW"/>
</dbReference>
<comment type="similarity">
    <text evidence="1">Belongs to the small GTPase superfamily. Arf family.</text>
</comment>
<evidence type="ECO:0008006" key="10">
    <source>
        <dbReference type="Google" id="ProtNLM"/>
    </source>
</evidence>
<keyword evidence="5" id="KW-0813">Transport</keyword>
<evidence type="ECO:0000256" key="4">
    <source>
        <dbReference type="ARBA" id="ARBA00022892"/>
    </source>
</evidence>
<dbReference type="Pfam" id="PF00025">
    <property type="entry name" value="Arf"/>
    <property type="match status" value="1"/>
</dbReference>
<dbReference type="PANTHER" id="PTHR11711">
    <property type="entry name" value="ADP RIBOSYLATION FACTOR-RELATED"/>
    <property type="match status" value="1"/>
</dbReference>
<keyword evidence="4" id="KW-0931">ER-Golgi transport</keyword>
<dbReference type="Gene3D" id="3.40.50.300">
    <property type="entry name" value="P-loop containing nucleotide triphosphate hydrolases"/>
    <property type="match status" value="1"/>
</dbReference>
<sequence length="79" mass="9023">MGMAISRRVRILFVRKEMRILMIGLDAAGKATILYKLKLGENVTTIPTIDPMHHPSILIKFSPMHMMHMLDLLISSTEF</sequence>
<keyword evidence="7" id="KW-0479">Metal-binding</keyword>
<protein>
    <recommendedName>
        <fullName evidence="10">ADP-ribosylation factor</fullName>
    </recommendedName>
</protein>
<gene>
    <name evidence="8" type="ORF">Dsin_029880</name>
</gene>
<keyword evidence="2" id="KW-0449">Lipoprotein</keyword>
<evidence type="ECO:0000256" key="5">
    <source>
        <dbReference type="ARBA" id="ARBA00022927"/>
    </source>
</evidence>
<dbReference type="InterPro" id="IPR006689">
    <property type="entry name" value="Small_GTPase_ARF/SAR"/>
</dbReference>
<evidence type="ECO:0000256" key="6">
    <source>
        <dbReference type="ARBA" id="ARBA00023134"/>
    </source>
</evidence>
<dbReference type="SUPFAM" id="SSF52540">
    <property type="entry name" value="P-loop containing nucleoside triphosphate hydrolases"/>
    <property type="match status" value="1"/>
</dbReference>
<dbReference type="GO" id="GO:0003924">
    <property type="term" value="F:GTPase activity"/>
    <property type="evidence" value="ECO:0007669"/>
    <property type="project" value="InterPro"/>
</dbReference>
<evidence type="ECO:0000256" key="2">
    <source>
        <dbReference type="ARBA" id="ARBA00022707"/>
    </source>
</evidence>
<keyword evidence="9" id="KW-1185">Reference proteome</keyword>
<evidence type="ECO:0000256" key="1">
    <source>
        <dbReference type="ARBA" id="ARBA00010290"/>
    </source>
</evidence>
<evidence type="ECO:0000256" key="7">
    <source>
        <dbReference type="PIRSR" id="PIRSR606689-2"/>
    </source>
</evidence>
<evidence type="ECO:0000256" key="3">
    <source>
        <dbReference type="ARBA" id="ARBA00022741"/>
    </source>
</evidence>
<keyword evidence="2" id="KW-0519">Myristate</keyword>
<feature type="binding site" evidence="7">
    <location>
        <position position="48"/>
    </location>
    <ligand>
        <name>Mg(2+)</name>
        <dbReference type="ChEBI" id="CHEBI:18420"/>
    </ligand>
</feature>
<keyword evidence="3" id="KW-0547">Nucleotide-binding</keyword>
<accession>A0AAD9ZTX3</accession>
<comment type="caution">
    <text evidence="8">The sequence shown here is derived from an EMBL/GenBank/DDBJ whole genome shotgun (WGS) entry which is preliminary data.</text>
</comment>
<proteinExistence type="inferred from homology"/>
<keyword evidence="6" id="KW-0342">GTP-binding</keyword>
<dbReference type="EMBL" id="JANJYJ010000009">
    <property type="protein sequence ID" value="KAK3190319.1"/>
    <property type="molecule type" value="Genomic_DNA"/>
</dbReference>
<keyword evidence="7" id="KW-0460">Magnesium</keyword>
<keyword evidence="5" id="KW-0653">Protein transport</keyword>
<dbReference type="GO" id="GO:0046872">
    <property type="term" value="F:metal ion binding"/>
    <property type="evidence" value="ECO:0007669"/>
    <property type="project" value="UniProtKB-KW"/>
</dbReference>
<organism evidence="8 9">
    <name type="scientific">Dipteronia sinensis</name>
    <dbReference type="NCBI Taxonomy" id="43782"/>
    <lineage>
        <taxon>Eukaryota</taxon>
        <taxon>Viridiplantae</taxon>
        <taxon>Streptophyta</taxon>
        <taxon>Embryophyta</taxon>
        <taxon>Tracheophyta</taxon>
        <taxon>Spermatophyta</taxon>
        <taxon>Magnoliopsida</taxon>
        <taxon>eudicotyledons</taxon>
        <taxon>Gunneridae</taxon>
        <taxon>Pentapetalae</taxon>
        <taxon>rosids</taxon>
        <taxon>malvids</taxon>
        <taxon>Sapindales</taxon>
        <taxon>Sapindaceae</taxon>
        <taxon>Hippocastanoideae</taxon>
        <taxon>Acereae</taxon>
        <taxon>Dipteronia</taxon>
    </lineage>
</organism>
<dbReference type="Proteomes" id="UP001281410">
    <property type="component" value="Unassembled WGS sequence"/>
</dbReference>
<evidence type="ECO:0000313" key="8">
    <source>
        <dbReference type="EMBL" id="KAK3190319.1"/>
    </source>
</evidence>
<name>A0AAD9ZTX3_9ROSI</name>
<dbReference type="GO" id="GO:0015031">
    <property type="term" value="P:protein transport"/>
    <property type="evidence" value="ECO:0007669"/>
    <property type="project" value="UniProtKB-KW"/>
</dbReference>